<dbReference type="AlphaFoldDB" id="A0A9X1P3X9"/>
<dbReference type="Proteomes" id="UP001139035">
    <property type="component" value="Unassembled WGS sequence"/>
</dbReference>
<name>A0A9X1P3X9_9HYPH</name>
<dbReference type="EMBL" id="JAJUWU010000011">
    <property type="protein sequence ID" value="MCE7028821.1"/>
    <property type="molecule type" value="Genomic_DNA"/>
</dbReference>
<comment type="caution">
    <text evidence="1">The sequence shown here is derived from an EMBL/GenBank/DDBJ whole genome shotgun (WGS) entry which is preliminary data.</text>
</comment>
<reference evidence="1" key="1">
    <citation type="submission" date="2022-01" db="EMBL/GenBank/DDBJ databases">
        <title>Jiella avicenniae sp. nov., a novel endophytic bacterium isolated from bark of Avicennia marina.</title>
        <authorList>
            <person name="Tuo L."/>
        </authorList>
    </citation>
    <scope>NUCLEOTIDE SEQUENCE</scope>
    <source>
        <strain evidence="1">CBK1P-4</strain>
    </source>
</reference>
<proteinExistence type="predicted"/>
<keyword evidence="2" id="KW-1185">Reference proteome</keyword>
<organism evidence="1 2">
    <name type="scientific">Jiella avicenniae</name>
    <dbReference type="NCBI Taxonomy" id="2907202"/>
    <lineage>
        <taxon>Bacteria</taxon>
        <taxon>Pseudomonadati</taxon>
        <taxon>Pseudomonadota</taxon>
        <taxon>Alphaproteobacteria</taxon>
        <taxon>Hyphomicrobiales</taxon>
        <taxon>Aurantimonadaceae</taxon>
        <taxon>Jiella</taxon>
    </lineage>
</organism>
<gene>
    <name evidence="1" type="ORF">LZD57_12545</name>
</gene>
<dbReference type="RefSeq" id="WP_233719824.1">
    <property type="nucleotide sequence ID" value="NZ_JAJUWU010000011.1"/>
</dbReference>
<protein>
    <submittedName>
        <fullName evidence="1">Uncharacterized protein</fullName>
    </submittedName>
</protein>
<evidence type="ECO:0000313" key="2">
    <source>
        <dbReference type="Proteomes" id="UP001139035"/>
    </source>
</evidence>
<sequence length="69" mass="7780">MAARKPFLGPVEIDEDLTELLRVAKETRVTDEQLHEQRVSFAFGNAPDSDLITKDSVRAASKRIRLVEV</sequence>
<evidence type="ECO:0000313" key="1">
    <source>
        <dbReference type="EMBL" id="MCE7028821.1"/>
    </source>
</evidence>
<accession>A0A9X1P3X9</accession>